<proteinExistence type="predicted"/>
<dbReference type="AlphaFoldDB" id="A0A7R6P9D9"/>
<dbReference type="Pfam" id="PF18754">
    <property type="entry name" value="Nmad3"/>
    <property type="match status" value="1"/>
</dbReference>
<sequence>MRIILSRKGFDSSSGGCPSPILPDGRMVSLPIPDSRSKIRYRDLKLVDVNAGRLVSQLTRKKIIGSSGAHLDPDLSIGHLPRLLGWRPLLGQTGSAQGHLHKQGIEPDDIFLFFGLFRDAEIHNRRWRFVPGSKPRHIIWGWLQIDEILPVDSLDNDAYSWLNYHPHLHGEADKGNTLYVARDYLSLPGIDKVPGSGIFDRFDPRLQLTQTGSEKPSQWQLPKWFFPGDRQPLSYHAKAGRWQQNKSHCLLSAVARGQEFVLLADQYPESGDWIRELITMV</sequence>
<dbReference type="OrthoDB" id="9772090at2"/>
<evidence type="ECO:0000313" key="2">
    <source>
        <dbReference type="EMBL" id="BBB25822.1"/>
    </source>
</evidence>
<dbReference type="InterPro" id="IPR041135">
    <property type="entry name" value="Nmad3"/>
</dbReference>
<dbReference type="EMBL" id="AP014545">
    <property type="protein sequence ID" value="BBB25822.1"/>
    <property type="molecule type" value="Genomic_DNA"/>
</dbReference>
<dbReference type="RefSeq" id="WP_019621421.1">
    <property type="nucleotide sequence ID" value="NZ_AP014545.1"/>
</dbReference>
<reference evidence="2 3" key="1">
    <citation type="journal article" date="2008" name="Int. J. Syst. Evol. Microbiol.">
        <title>Amphritea japonica sp. nov. and Amphritea balenae sp. nov., isolated from the sediment adjacent to sperm whale carcasses off Kagoshima, Japan.</title>
        <authorList>
            <person name="Miyazaki M."/>
            <person name="Nogi Y."/>
            <person name="Fujiwara Y."/>
            <person name="Kawato M."/>
            <person name="Nagahama T."/>
            <person name="Kubokawa K."/>
            <person name="Horikoshi K."/>
        </authorList>
    </citation>
    <scope>NUCLEOTIDE SEQUENCE [LARGE SCALE GENOMIC DNA]</scope>
    <source>
        <strain evidence="2 3">ATCC BAA-1530</strain>
    </source>
</reference>
<accession>A0A7R6P9D9</accession>
<gene>
    <name evidence="2" type="ORF">AMJAP_1227</name>
</gene>
<keyword evidence="3" id="KW-1185">Reference proteome</keyword>
<protein>
    <recommendedName>
        <fullName evidence="1">Nucleotide modification associated domain-containing protein</fullName>
    </recommendedName>
</protein>
<feature type="domain" description="Nucleotide modification associated" evidence="1">
    <location>
        <begin position="2"/>
        <end position="262"/>
    </location>
</feature>
<dbReference type="KEGG" id="ajp:AMJAP_1227"/>
<organism evidence="2 3">
    <name type="scientific">Amphritea japonica ATCC BAA-1530</name>
    <dbReference type="NCBI Taxonomy" id="1278309"/>
    <lineage>
        <taxon>Bacteria</taxon>
        <taxon>Pseudomonadati</taxon>
        <taxon>Pseudomonadota</taxon>
        <taxon>Gammaproteobacteria</taxon>
        <taxon>Oceanospirillales</taxon>
        <taxon>Oceanospirillaceae</taxon>
        <taxon>Amphritea</taxon>
    </lineage>
</organism>
<name>A0A7R6P9D9_9GAMM</name>
<evidence type="ECO:0000313" key="3">
    <source>
        <dbReference type="Proteomes" id="UP000595663"/>
    </source>
</evidence>
<evidence type="ECO:0000259" key="1">
    <source>
        <dbReference type="Pfam" id="PF18754"/>
    </source>
</evidence>
<dbReference type="Proteomes" id="UP000595663">
    <property type="component" value="Chromosome"/>
</dbReference>